<evidence type="ECO:0000313" key="1">
    <source>
        <dbReference type="EMBL" id="KAF7839677.1"/>
    </source>
</evidence>
<dbReference type="AlphaFoldDB" id="A0A834X7X4"/>
<comment type="caution">
    <text evidence="1">The sequence shown here is derived from an EMBL/GenBank/DDBJ whole genome shotgun (WGS) entry which is preliminary data.</text>
</comment>
<evidence type="ECO:0000313" key="2">
    <source>
        <dbReference type="Proteomes" id="UP000634136"/>
    </source>
</evidence>
<sequence>MSLFTSLDENVEAIVDTNDKHVEDILVVMFDSPTFDSSQTQQLVVGVHEIGLVLTAGLETQDGQYCNAFIDVYSSESVFFGEEICTRKFLDVMGVHINIIKASIEFEAMQEEAKEMLVEAKTISDLVFDPSGATNILLLATKKLSLPIELCVTLNEPSLCFWKFCHLELKEHIGNFIDLYSEDASKVFDEIVINNSLLSCPIISWFPNDNVFHGDEFKQDGVLAPLIKEMQFEDLWASYIPKNGVKECFVRSVAKVALSMIMFFQGLEDRVVTSLSSSKSLLGKG</sequence>
<organism evidence="1 2">
    <name type="scientific">Senna tora</name>
    <dbReference type="NCBI Taxonomy" id="362788"/>
    <lineage>
        <taxon>Eukaryota</taxon>
        <taxon>Viridiplantae</taxon>
        <taxon>Streptophyta</taxon>
        <taxon>Embryophyta</taxon>
        <taxon>Tracheophyta</taxon>
        <taxon>Spermatophyta</taxon>
        <taxon>Magnoliopsida</taxon>
        <taxon>eudicotyledons</taxon>
        <taxon>Gunneridae</taxon>
        <taxon>Pentapetalae</taxon>
        <taxon>rosids</taxon>
        <taxon>fabids</taxon>
        <taxon>Fabales</taxon>
        <taxon>Fabaceae</taxon>
        <taxon>Caesalpinioideae</taxon>
        <taxon>Cassia clade</taxon>
        <taxon>Senna</taxon>
    </lineage>
</organism>
<reference evidence="1" key="1">
    <citation type="submission" date="2020-09" db="EMBL/GenBank/DDBJ databases">
        <title>Genome-Enabled Discovery of Anthraquinone Biosynthesis in Senna tora.</title>
        <authorList>
            <person name="Kang S.-H."/>
            <person name="Pandey R.P."/>
            <person name="Lee C.-M."/>
            <person name="Sim J.-S."/>
            <person name="Jeong J.-T."/>
            <person name="Choi B.-S."/>
            <person name="Jung M."/>
            <person name="Ginzburg D."/>
            <person name="Zhao K."/>
            <person name="Won S.Y."/>
            <person name="Oh T.-J."/>
            <person name="Yu Y."/>
            <person name="Kim N.-H."/>
            <person name="Lee O.R."/>
            <person name="Lee T.-H."/>
            <person name="Bashyal P."/>
            <person name="Kim T.-S."/>
            <person name="Lee W.-H."/>
            <person name="Kawkins C."/>
            <person name="Kim C.-K."/>
            <person name="Kim J.S."/>
            <person name="Ahn B.O."/>
            <person name="Rhee S.Y."/>
            <person name="Sohng J.K."/>
        </authorList>
    </citation>
    <scope>NUCLEOTIDE SEQUENCE</scope>
    <source>
        <tissue evidence="1">Leaf</tissue>
    </source>
</reference>
<gene>
    <name evidence="1" type="ORF">G2W53_008159</name>
</gene>
<keyword evidence="2" id="KW-1185">Reference proteome</keyword>
<protein>
    <submittedName>
        <fullName evidence="1">Uncharacterized protein</fullName>
    </submittedName>
</protein>
<dbReference type="EMBL" id="JAAIUW010000003">
    <property type="protein sequence ID" value="KAF7839677.1"/>
    <property type="molecule type" value="Genomic_DNA"/>
</dbReference>
<proteinExistence type="predicted"/>
<accession>A0A834X7X4</accession>
<dbReference type="Proteomes" id="UP000634136">
    <property type="component" value="Unassembled WGS sequence"/>
</dbReference>
<name>A0A834X7X4_9FABA</name>